<dbReference type="Gene3D" id="3.40.605.10">
    <property type="entry name" value="Aldehyde Dehydrogenase, Chain A, domain 1"/>
    <property type="match status" value="1"/>
</dbReference>
<sequence>MRIFLAMTFFGIATSSSAVGSEWTCPQVPPIAFKDQDKPNVDGAVTFINGEVKSWEGETIEITSPIVDPESGKRTVIGRLSVLEEDDAVEVVKTASAAWDAGQGAWPQMPVRERIAAMEAVLEELTRIREDIVQVLMWEICKNTGDAYKEFDRTMDYARASIAALKESIKTDDAWKTVSGVRARIRRGPVGVNLMLAPFNYPLNEMYAMLIPSLLMGNVVVLKLPAVGGLVHILTMNAFAKHLPRGSINFVSGSGRVTCGAIMRTGLVDMLGFIGGSNAADKLIGAHPHVHRLKIFSQLEGKNLGIVLPDADLDVAAKQCTLGATSYNGQRCTAIKLIMVHDSVKDRFMAKLHDNIVALKVGMPWEENVAITPLPEPKKPAYLEALIADAVEQGASVVNSDHSGGQISGGSLFTPALVYPVTPSMRLFNEEQFGPVIPVATFTDTTQVYDVLRDSWNGQQAAIFTSDPTGLVAAPLVDLLSTIVGRVNLNVQCGRSPDVLPFSGRRSSAMGTMSVSEALRGFSIETVVAFAASSETSAAVAGGLDKASNFLAAL</sequence>
<keyword evidence="2" id="KW-0732">Signal</keyword>
<accession>A0A7S2HM91</accession>
<keyword evidence="1" id="KW-0560">Oxidoreductase</keyword>
<dbReference type="EMBL" id="HBGS01062325">
    <property type="protein sequence ID" value="CAD9494022.1"/>
    <property type="molecule type" value="Transcribed_RNA"/>
</dbReference>
<dbReference type="PANTHER" id="PTHR43353:SF5">
    <property type="entry name" value="SUCCINATE-SEMIALDEHYDE DEHYDROGENASE, MITOCHONDRIAL"/>
    <property type="match status" value="1"/>
</dbReference>
<dbReference type="InterPro" id="IPR016163">
    <property type="entry name" value="Ald_DH_C"/>
</dbReference>
<gene>
    <name evidence="4" type="ORF">DSPE1174_LOCUS32457</name>
</gene>
<name>A0A7S2HM91_9STRA</name>
<evidence type="ECO:0000313" key="4">
    <source>
        <dbReference type="EMBL" id="CAD9494022.1"/>
    </source>
</evidence>
<feature type="domain" description="Aldehyde dehydrogenase" evidence="3">
    <location>
        <begin position="65"/>
        <end position="523"/>
    </location>
</feature>
<dbReference type="InterPro" id="IPR015590">
    <property type="entry name" value="Aldehyde_DH_dom"/>
</dbReference>
<evidence type="ECO:0000256" key="2">
    <source>
        <dbReference type="SAM" id="SignalP"/>
    </source>
</evidence>
<dbReference type="InterPro" id="IPR016161">
    <property type="entry name" value="Ald_DH/histidinol_DH"/>
</dbReference>
<evidence type="ECO:0000259" key="3">
    <source>
        <dbReference type="Pfam" id="PF00171"/>
    </source>
</evidence>
<reference evidence="4" key="1">
    <citation type="submission" date="2021-01" db="EMBL/GenBank/DDBJ databases">
        <authorList>
            <person name="Corre E."/>
            <person name="Pelletier E."/>
            <person name="Niang G."/>
            <person name="Scheremetjew M."/>
            <person name="Finn R."/>
            <person name="Kale V."/>
            <person name="Holt S."/>
            <person name="Cochrane G."/>
            <person name="Meng A."/>
            <person name="Brown T."/>
            <person name="Cohen L."/>
        </authorList>
    </citation>
    <scope>NUCLEOTIDE SEQUENCE</scope>
    <source>
        <strain evidence="4">CCMP1381</strain>
    </source>
</reference>
<dbReference type="InterPro" id="IPR050740">
    <property type="entry name" value="Aldehyde_DH_Superfamily"/>
</dbReference>
<dbReference type="InterPro" id="IPR016162">
    <property type="entry name" value="Ald_DH_N"/>
</dbReference>
<evidence type="ECO:0000256" key="1">
    <source>
        <dbReference type="ARBA" id="ARBA00023002"/>
    </source>
</evidence>
<dbReference type="GO" id="GO:0016620">
    <property type="term" value="F:oxidoreductase activity, acting on the aldehyde or oxo group of donors, NAD or NADP as acceptor"/>
    <property type="evidence" value="ECO:0007669"/>
    <property type="project" value="InterPro"/>
</dbReference>
<dbReference type="PANTHER" id="PTHR43353">
    <property type="entry name" value="SUCCINATE-SEMIALDEHYDE DEHYDROGENASE, MITOCHONDRIAL"/>
    <property type="match status" value="1"/>
</dbReference>
<organism evidence="4">
    <name type="scientific">Octactis speculum</name>
    <dbReference type="NCBI Taxonomy" id="3111310"/>
    <lineage>
        <taxon>Eukaryota</taxon>
        <taxon>Sar</taxon>
        <taxon>Stramenopiles</taxon>
        <taxon>Ochrophyta</taxon>
        <taxon>Dictyochophyceae</taxon>
        <taxon>Dictyochales</taxon>
        <taxon>Dictyochaceae</taxon>
        <taxon>Octactis</taxon>
    </lineage>
</organism>
<dbReference type="Gene3D" id="3.40.309.10">
    <property type="entry name" value="Aldehyde Dehydrogenase, Chain A, domain 2"/>
    <property type="match status" value="1"/>
</dbReference>
<dbReference type="AlphaFoldDB" id="A0A7S2HM91"/>
<dbReference type="Pfam" id="PF00171">
    <property type="entry name" value="Aldedh"/>
    <property type="match status" value="1"/>
</dbReference>
<protein>
    <recommendedName>
        <fullName evidence="3">Aldehyde dehydrogenase domain-containing protein</fullName>
    </recommendedName>
</protein>
<feature type="signal peptide" evidence="2">
    <location>
        <begin position="1"/>
        <end position="18"/>
    </location>
</feature>
<proteinExistence type="predicted"/>
<feature type="chain" id="PRO_5030958725" description="Aldehyde dehydrogenase domain-containing protein" evidence="2">
    <location>
        <begin position="19"/>
        <end position="554"/>
    </location>
</feature>
<dbReference type="SUPFAM" id="SSF53720">
    <property type="entry name" value="ALDH-like"/>
    <property type="match status" value="1"/>
</dbReference>